<organism evidence="1 2">
    <name type="scientific">Microvirga puerhi</name>
    <dbReference type="NCBI Taxonomy" id="2876078"/>
    <lineage>
        <taxon>Bacteria</taxon>
        <taxon>Pseudomonadati</taxon>
        <taxon>Pseudomonadota</taxon>
        <taxon>Alphaproteobacteria</taxon>
        <taxon>Hyphomicrobiales</taxon>
        <taxon>Methylobacteriaceae</taxon>
        <taxon>Microvirga</taxon>
    </lineage>
</organism>
<protein>
    <submittedName>
        <fullName evidence="1">Uncharacterized protein</fullName>
    </submittedName>
</protein>
<dbReference type="RefSeq" id="WP_224315248.1">
    <property type="nucleotide sequence ID" value="NZ_JAIRBM010000019.1"/>
</dbReference>
<proteinExistence type="predicted"/>
<comment type="caution">
    <text evidence="1">The sequence shown here is derived from an EMBL/GenBank/DDBJ whole genome shotgun (WGS) entry which is preliminary data.</text>
</comment>
<dbReference type="EMBL" id="JAIRBM010000019">
    <property type="protein sequence ID" value="MBZ6078495.1"/>
    <property type="molecule type" value="Genomic_DNA"/>
</dbReference>
<dbReference type="Proteomes" id="UP000704176">
    <property type="component" value="Unassembled WGS sequence"/>
</dbReference>
<evidence type="ECO:0000313" key="1">
    <source>
        <dbReference type="EMBL" id="MBZ6078495.1"/>
    </source>
</evidence>
<reference evidence="1 2" key="1">
    <citation type="submission" date="2021-09" db="EMBL/GenBank/DDBJ databases">
        <title>The complete genome sequence of a new microorganism.</title>
        <authorList>
            <person name="Zi Z."/>
        </authorList>
    </citation>
    <scope>NUCLEOTIDE SEQUENCE [LARGE SCALE GENOMIC DNA]</scope>
    <source>
        <strain evidence="1 2">WGZ8</strain>
    </source>
</reference>
<keyword evidence="2" id="KW-1185">Reference proteome</keyword>
<evidence type="ECO:0000313" key="2">
    <source>
        <dbReference type="Proteomes" id="UP000704176"/>
    </source>
</evidence>
<sequence length="107" mass="11700">MSRSAKDLLVLGPHDHAVWVGQGSLKGKSGRHEVSQIYVAIHQSQTSLADDRETWTHVYRVVNDGLSLRDVVYLEAVLQGESLRQGLQRAKSLLAESHDVGGLIGNS</sequence>
<name>A0ABS7VTW8_9HYPH</name>
<gene>
    <name evidence="1" type="ORF">K9B37_19745</name>
</gene>
<accession>A0ABS7VTW8</accession>